<protein>
    <submittedName>
        <fullName evidence="1">Uncharacterized protein</fullName>
    </submittedName>
</protein>
<accession>A0AAV7P7C9</accession>
<evidence type="ECO:0000313" key="1">
    <source>
        <dbReference type="EMBL" id="KAJ1124110.1"/>
    </source>
</evidence>
<proteinExistence type="predicted"/>
<dbReference type="Proteomes" id="UP001066276">
    <property type="component" value="Chromosome 7"/>
</dbReference>
<sequence length="91" mass="10217">MVAAPGYNLDGYVFFFTSGVRHCPFVNLADNKKECHFIIFFMINALSLKSVIRYGQHGGRVIARLPAPPTRDPEAAVGAAFAAEQYRERRR</sequence>
<organism evidence="1 2">
    <name type="scientific">Pleurodeles waltl</name>
    <name type="common">Iberian ribbed newt</name>
    <dbReference type="NCBI Taxonomy" id="8319"/>
    <lineage>
        <taxon>Eukaryota</taxon>
        <taxon>Metazoa</taxon>
        <taxon>Chordata</taxon>
        <taxon>Craniata</taxon>
        <taxon>Vertebrata</taxon>
        <taxon>Euteleostomi</taxon>
        <taxon>Amphibia</taxon>
        <taxon>Batrachia</taxon>
        <taxon>Caudata</taxon>
        <taxon>Salamandroidea</taxon>
        <taxon>Salamandridae</taxon>
        <taxon>Pleurodelinae</taxon>
        <taxon>Pleurodeles</taxon>
    </lineage>
</organism>
<dbReference type="AlphaFoldDB" id="A0AAV7P7C9"/>
<name>A0AAV7P7C9_PLEWA</name>
<keyword evidence="2" id="KW-1185">Reference proteome</keyword>
<reference evidence="1" key="1">
    <citation type="journal article" date="2022" name="bioRxiv">
        <title>Sequencing and chromosome-scale assembly of the giantPleurodeles waltlgenome.</title>
        <authorList>
            <person name="Brown T."/>
            <person name="Elewa A."/>
            <person name="Iarovenko S."/>
            <person name="Subramanian E."/>
            <person name="Araus A.J."/>
            <person name="Petzold A."/>
            <person name="Susuki M."/>
            <person name="Suzuki K.-i.T."/>
            <person name="Hayashi T."/>
            <person name="Toyoda A."/>
            <person name="Oliveira C."/>
            <person name="Osipova E."/>
            <person name="Leigh N.D."/>
            <person name="Simon A."/>
            <person name="Yun M.H."/>
        </authorList>
    </citation>
    <scope>NUCLEOTIDE SEQUENCE</scope>
    <source>
        <strain evidence="1">20211129_DDA</strain>
        <tissue evidence="1">Liver</tissue>
    </source>
</reference>
<gene>
    <name evidence="1" type="ORF">NDU88_002572</name>
</gene>
<comment type="caution">
    <text evidence="1">The sequence shown here is derived from an EMBL/GenBank/DDBJ whole genome shotgun (WGS) entry which is preliminary data.</text>
</comment>
<dbReference type="EMBL" id="JANPWB010000011">
    <property type="protein sequence ID" value="KAJ1124110.1"/>
    <property type="molecule type" value="Genomic_DNA"/>
</dbReference>
<evidence type="ECO:0000313" key="2">
    <source>
        <dbReference type="Proteomes" id="UP001066276"/>
    </source>
</evidence>